<comment type="caution">
    <text evidence="2">The sequence shown here is derived from an EMBL/GenBank/DDBJ whole genome shotgun (WGS) entry which is preliminary data.</text>
</comment>
<reference evidence="2 3" key="2">
    <citation type="submission" date="2018-03" db="EMBL/GenBank/DDBJ databases">
        <title>The ancient ancestry and fast evolution of plastids.</title>
        <authorList>
            <person name="Moore K.R."/>
            <person name="Magnabosco C."/>
            <person name="Momper L."/>
            <person name="Gold D.A."/>
            <person name="Bosak T."/>
            <person name="Fournier G.P."/>
        </authorList>
    </citation>
    <scope>NUCLEOTIDE SEQUENCE [LARGE SCALE GENOMIC DNA]</scope>
    <source>
        <strain evidence="2 3">ULC18</strain>
    </source>
</reference>
<feature type="compositionally biased region" description="Polar residues" evidence="1">
    <location>
        <begin position="188"/>
        <end position="206"/>
    </location>
</feature>
<name>A0A2T1ESE5_9CYAN</name>
<keyword evidence="3" id="KW-1185">Reference proteome</keyword>
<sequence>MTELVKHSTERSSDAAAYAVSLLHHYGFDLGDYTIAQLLVAWQEQYPAAWIRLATIEALYQGRYKAISVDQILALWQRRSQPLYHFNHEFERLVCDNFPESLLLPTPSPQNNMAARSTTRLETRLPYHSVALKLPSFEGVGLPESDVMLALRTLHSEEMALLAEAQKIAETDEQDALQTYSYKLRSNEPANLSGEQPEETSTQSKVDSTDLAESFDPKVSKTTDEAVQIDAMVQTDELIQPDDLAQSEPIALTVERSEQEPVVATEPLPETPTALTLPDSAVQAPISQTASIARILQQLDDQALKSRAAFPGFGLMTHELKPKLQLHLTARYQPIWLTESSSNQPIHQFSPDPEQSGFHNKLKAVAQPTEASAVEESAEPPES</sequence>
<evidence type="ECO:0000313" key="3">
    <source>
        <dbReference type="Proteomes" id="UP000239576"/>
    </source>
</evidence>
<dbReference type="Proteomes" id="UP000239576">
    <property type="component" value="Unassembled WGS sequence"/>
</dbReference>
<dbReference type="RefSeq" id="WP_106254365.1">
    <property type="nucleotide sequence ID" value="NZ_CAWNSW010000056.1"/>
</dbReference>
<reference evidence="3" key="1">
    <citation type="submission" date="2018-02" db="EMBL/GenBank/DDBJ databases">
        <authorList>
            <person name="Moore K."/>
            <person name="Momper L."/>
        </authorList>
    </citation>
    <scope>NUCLEOTIDE SEQUENCE [LARGE SCALE GENOMIC DNA]</scope>
    <source>
        <strain evidence="3">ULC18</strain>
    </source>
</reference>
<feature type="region of interest" description="Disordered" evidence="1">
    <location>
        <begin position="342"/>
        <end position="383"/>
    </location>
</feature>
<feature type="region of interest" description="Disordered" evidence="1">
    <location>
        <begin position="187"/>
        <end position="222"/>
    </location>
</feature>
<evidence type="ECO:0000313" key="2">
    <source>
        <dbReference type="EMBL" id="PSB35649.1"/>
    </source>
</evidence>
<dbReference type="EMBL" id="PVWK01000005">
    <property type="protein sequence ID" value="PSB35649.1"/>
    <property type="molecule type" value="Genomic_DNA"/>
</dbReference>
<gene>
    <name evidence="2" type="ORF">C7B82_00515</name>
</gene>
<accession>A0A2T1ESE5</accession>
<evidence type="ECO:0000256" key="1">
    <source>
        <dbReference type="SAM" id="MobiDB-lite"/>
    </source>
</evidence>
<dbReference type="OrthoDB" id="494931at2"/>
<protein>
    <submittedName>
        <fullName evidence="2">Uncharacterized protein</fullName>
    </submittedName>
</protein>
<dbReference type="AlphaFoldDB" id="A0A2T1ESE5"/>
<organism evidence="2 3">
    <name type="scientific">Stenomitos frigidus ULC18</name>
    <dbReference type="NCBI Taxonomy" id="2107698"/>
    <lineage>
        <taxon>Bacteria</taxon>
        <taxon>Bacillati</taxon>
        <taxon>Cyanobacteriota</taxon>
        <taxon>Cyanophyceae</taxon>
        <taxon>Leptolyngbyales</taxon>
        <taxon>Leptolyngbyaceae</taxon>
        <taxon>Stenomitos</taxon>
    </lineage>
</organism>
<proteinExistence type="predicted"/>